<keyword evidence="3 10" id="KW-0132">Cell division</keyword>
<dbReference type="Pfam" id="PF08245">
    <property type="entry name" value="Mur_ligase_M"/>
    <property type="match status" value="1"/>
</dbReference>
<feature type="binding site" evidence="10">
    <location>
        <begin position="112"/>
        <end position="118"/>
    </location>
    <ligand>
        <name>ATP</name>
        <dbReference type="ChEBI" id="CHEBI:30616"/>
    </ligand>
</feature>
<dbReference type="SUPFAM" id="SSF53244">
    <property type="entry name" value="MurD-like peptide ligases, peptide-binding domain"/>
    <property type="match status" value="1"/>
</dbReference>
<dbReference type="PANTHER" id="PTHR43024:SF1">
    <property type="entry name" value="UDP-N-ACETYLMURAMOYL-TRIPEPTIDE--D-ALANYL-D-ALANINE LIGASE"/>
    <property type="match status" value="1"/>
</dbReference>
<name>A0A4P6LRC7_9FIRM</name>
<evidence type="ECO:0000256" key="7">
    <source>
        <dbReference type="ARBA" id="ARBA00022984"/>
    </source>
</evidence>
<keyword evidence="1 10" id="KW-0963">Cytoplasm</keyword>
<dbReference type="InterPro" id="IPR036565">
    <property type="entry name" value="Mur-like_cat_sf"/>
</dbReference>
<dbReference type="SUPFAM" id="SSF63418">
    <property type="entry name" value="MurE/MurF N-terminal domain"/>
    <property type="match status" value="1"/>
</dbReference>
<dbReference type="UniPathway" id="UPA00219"/>
<dbReference type="InterPro" id="IPR051046">
    <property type="entry name" value="MurCDEF_CellWall_CoF430Synth"/>
</dbReference>
<dbReference type="AlphaFoldDB" id="A0A4P6LRC7"/>
<proteinExistence type="inferred from homology"/>
<dbReference type="InterPro" id="IPR005863">
    <property type="entry name" value="UDP-N-AcMur_synth"/>
</dbReference>
<dbReference type="InterPro" id="IPR013221">
    <property type="entry name" value="Mur_ligase_cen"/>
</dbReference>
<evidence type="ECO:0000259" key="13">
    <source>
        <dbReference type="Pfam" id="PF02875"/>
    </source>
</evidence>
<evidence type="ECO:0000256" key="4">
    <source>
        <dbReference type="ARBA" id="ARBA00022741"/>
    </source>
</evidence>
<evidence type="ECO:0000256" key="10">
    <source>
        <dbReference type="HAMAP-Rule" id="MF_02019"/>
    </source>
</evidence>
<dbReference type="GO" id="GO:0047480">
    <property type="term" value="F:UDP-N-acetylmuramoyl-tripeptide-D-alanyl-D-alanine ligase activity"/>
    <property type="evidence" value="ECO:0007669"/>
    <property type="project" value="UniProtKB-UniRule"/>
</dbReference>
<dbReference type="RefSeq" id="WP_130179495.1">
    <property type="nucleotide sequence ID" value="NZ_CP035945.1"/>
</dbReference>
<dbReference type="PANTHER" id="PTHR43024">
    <property type="entry name" value="UDP-N-ACETYLMURAMOYL-TRIPEPTIDE--D-ALANYL-D-ALANINE LIGASE"/>
    <property type="match status" value="1"/>
</dbReference>
<evidence type="ECO:0000256" key="2">
    <source>
        <dbReference type="ARBA" id="ARBA00022598"/>
    </source>
</evidence>
<dbReference type="GO" id="GO:0009252">
    <property type="term" value="P:peptidoglycan biosynthetic process"/>
    <property type="evidence" value="ECO:0007669"/>
    <property type="project" value="UniProtKB-UniRule"/>
</dbReference>
<dbReference type="SUPFAM" id="SSF53623">
    <property type="entry name" value="MurD-like peptide ligases, catalytic domain"/>
    <property type="match status" value="1"/>
</dbReference>
<keyword evidence="7 10" id="KW-0573">Peptidoglycan synthesis</keyword>
<dbReference type="HAMAP" id="MF_02019">
    <property type="entry name" value="MurF"/>
    <property type="match status" value="1"/>
</dbReference>
<comment type="subcellular location">
    <subcellularLocation>
        <location evidence="10 11">Cytoplasm</location>
    </subcellularLocation>
</comment>
<dbReference type="KEGG" id="bpro:PMF13cell1_00177"/>
<comment type="function">
    <text evidence="10 11">Involved in cell wall formation. Catalyzes the final step in the synthesis of UDP-N-acetylmuramoyl-pentapeptide, the precursor of murein.</text>
</comment>
<feature type="domain" description="Mur ligase central" evidence="14">
    <location>
        <begin position="110"/>
        <end position="296"/>
    </location>
</feature>
<dbReference type="InterPro" id="IPR000713">
    <property type="entry name" value="Mur_ligase_N"/>
</dbReference>
<feature type="domain" description="Mur ligase N-terminal catalytic" evidence="12">
    <location>
        <begin position="27"/>
        <end position="88"/>
    </location>
</feature>
<keyword evidence="9 10" id="KW-0961">Cell wall biogenesis/degradation</keyword>
<evidence type="ECO:0000256" key="8">
    <source>
        <dbReference type="ARBA" id="ARBA00023306"/>
    </source>
</evidence>
<evidence type="ECO:0000259" key="14">
    <source>
        <dbReference type="Pfam" id="PF08245"/>
    </source>
</evidence>
<dbReference type="Proteomes" id="UP000289794">
    <property type="component" value="Chromosome"/>
</dbReference>
<keyword evidence="4 10" id="KW-0547">Nucleotide-binding</keyword>
<sequence>MKNLTLENIAKACKGVYVGSEEMKEREVQGIVTDSRKAEEGFLFVPIKGARVDAHDFIDSVMEKGALCTLTEKDLGKKSFPYIKVHSSLQAVKDIAEFYLKQLDIPVVGITGSVGKTSTKEMIAAVLEQKYNVLKTKGNFNNELGVPLTVFGLRPEHEIAVLEMGISDFGEMHRLAKIARPDTCVITNIGLCHLEFLKSRDGILKAKTEIFDFLERDGHVVLNGDDDKLITVKEVNGIQPVFFGVMNRQGIWADEIESRGLKGISCRIHAGQENFQVLVPIPGRHMVYNALAGTAVGLIYGMSLEGIKKGIESLQSLNGRFHIIETGKRTIVDDCYNANPVSMKASLDVLQDALGRRVAILGDMGELGNDEVEMHREVGVYAASRDIDKIICVGELAGDMAEAARLAAPTKDIVHFAEKESLREALPGMIQDGDTILVKASHFMEFEKVVEWLETE</sequence>
<keyword evidence="2 10" id="KW-0436">Ligase</keyword>
<dbReference type="GO" id="GO:0071555">
    <property type="term" value="P:cell wall organization"/>
    <property type="evidence" value="ECO:0007669"/>
    <property type="project" value="UniProtKB-KW"/>
</dbReference>
<dbReference type="InterPro" id="IPR035911">
    <property type="entry name" value="MurE/MurF_N"/>
</dbReference>
<evidence type="ECO:0000259" key="12">
    <source>
        <dbReference type="Pfam" id="PF01225"/>
    </source>
</evidence>
<dbReference type="Gene3D" id="3.40.1190.10">
    <property type="entry name" value="Mur-like, catalytic domain"/>
    <property type="match status" value="1"/>
</dbReference>
<dbReference type="Pfam" id="PF01225">
    <property type="entry name" value="Mur_ligase"/>
    <property type="match status" value="1"/>
</dbReference>
<evidence type="ECO:0000256" key="5">
    <source>
        <dbReference type="ARBA" id="ARBA00022840"/>
    </source>
</evidence>
<dbReference type="GO" id="GO:0005737">
    <property type="term" value="C:cytoplasm"/>
    <property type="evidence" value="ECO:0007669"/>
    <property type="project" value="UniProtKB-SubCell"/>
</dbReference>
<feature type="domain" description="Mur ligase C-terminal" evidence="13">
    <location>
        <begin position="319"/>
        <end position="441"/>
    </location>
</feature>
<keyword evidence="5 10" id="KW-0067">ATP-binding</keyword>
<evidence type="ECO:0000256" key="1">
    <source>
        <dbReference type="ARBA" id="ARBA00022490"/>
    </source>
</evidence>
<keyword evidence="6 10" id="KW-0133">Cell shape</keyword>
<dbReference type="EC" id="6.3.2.10" evidence="10 11"/>
<dbReference type="GO" id="GO:0051301">
    <property type="term" value="P:cell division"/>
    <property type="evidence" value="ECO:0007669"/>
    <property type="project" value="UniProtKB-KW"/>
</dbReference>
<protein>
    <recommendedName>
        <fullName evidence="10 11">UDP-N-acetylmuramoyl-tripeptide--D-alanyl-D-alanine ligase</fullName>
        <ecNumber evidence="10 11">6.3.2.10</ecNumber>
    </recommendedName>
    <alternativeName>
        <fullName evidence="10">D-alanyl-D-alanine-adding enzyme</fullName>
    </alternativeName>
</protein>
<dbReference type="Gene3D" id="3.40.1390.10">
    <property type="entry name" value="MurE/MurF, N-terminal domain"/>
    <property type="match status" value="1"/>
</dbReference>
<dbReference type="Gene3D" id="3.90.190.20">
    <property type="entry name" value="Mur ligase, C-terminal domain"/>
    <property type="match status" value="1"/>
</dbReference>
<dbReference type="GO" id="GO:0005524">
    <property type="term" value="F:ATP binding"/>
    <property type="evidence" value="ECO:0007669"/>
    <property type="project" value="UniProtKB-UniRule"/>
</dbReference>
<dbReference type="EMBL" id="CP035945">
    <property type="protein sequence ID" value="QBE94684.1"/>
    <property type="molecule type" value="Genomic_DNA"/>
</dbReference>
<dbReference type="NCBIfam" id="TIGR01143">
    <property type="entry name" value="murF"/>
    <property type="match status" value="1"/>
</dbReference>
<gene>
    <name evidence="10 15" type="primary">murF</name>
    <name evidence="15" type="ORF">PMF13cell1_00177</name>
</gene>
<evidence type="ECO:0000256" key="9">
    <source>
        <dbReference type="ARBA" id="ARBA00023316"/>
    </source>
</evidence>
<organism evidence="15 16">
    <name type="scientific">Blautia producta</name>
    <dbReference type="NCBI Taxonomy" id="33035"/>
    <lineage>
        <taxon>Bacteria</taxon>
        <taxon>Bacillati</taxon>
        <taxon>Bacillota</taxon>
        <taxon>Clostridia</taxon>
        <taxon>Lachnospirales</taxon>
        <taxon>Lachnospiraceae</taxon>
        <taxon>Blautia</taxon>
    </lineage>
</organism>
<evidence type="ECO:0000313" key="16">
    <source>
        <dbReference type="Proteomes" id="UP000289794"/>
    </source>
</evidence>
<dbReference type="Pfam" id="PF02875">
    <property type="entry name" value="Mur_ligase_C"/>
    <property type="match status" value="1"/>
</dbReference>
<comment type="pathway">
    <text evidence="10 11">Cell wall biogenesis; peptidoglycan biosynthesis.</text>
</comment>
<dbReference type="GO" id="GO:0008360">
    <property type="term" value="P:regulation of cell shape"/>
    <property type="evidence" value="ECO:0007669"/>
    <property type="project" value="UniProtKB-KW"/>
</dbReference>
<evidence type="ECO:0000256" key="6">
    <source>
        <dbReference type="ARBA" id="ARBA00022960"/>
    </source>
</evidence>
<accession>A0A4P6LRC7</accession>
<reference evidence="15 16" key="1">
    <citation type="submission" date="2019-01" db="EMBL/GenBank/DDBJ databases">
        <title>PMF-metabolizing Aryl O-demethylase.</title>
        <authorList>
            <person name="Kim M."/>
        </authorList>
    </citation>
    <scope>NUCLEOTIDE SEQUENCE [LARGE SCALE GENOMIC DNA]</scope>
    <source>
        <strain evidence="15 16">PMF1</strain>
    </source>
</reference>
<dbReference type="InterPro" id="IPR036615">
    <property type="entry name" value="Mur_ligase_C_dom_sf"/>
</dbReference>
<comment type="catalytic activity">
    <reaction evidence="10 11">
        <text>D-alanyl-D-alanine + UDP-N-acetyl-alpha-D-muramoyl-L-alanyl-gamma-D-glutamyl-meso-2,6-diaminopimelate + ATP = UDP-N-acetyl-alpha-D-muramoyl-L-alanyl-gamma-D-glutamyl-meso-2,6-diaminopimeloyl-D-alanyl-D-alanine + ADP + phosphate + H(+)</text>
        <dbReference type="Rhea" id="RHEA:28374"/>
        <dbReference type="ChEBI" id="CHEBI:15378"/>
        <dbReference type="ChEBI" id="CHEBI:30616"/>
        <dbReference type="ChEBI" id="CHEBI:43474"/>
        <dbReference type="ChEBI" id="CHEBI:57822"/>
        <dbReference type="ChEBI" id="CHEBI:61386"/>
        <dbReference type="ChEBI" id="CHEBI:83905"/>
        <dbReference type="ChEBI" id="CHEBI:456216"/>
        <dbReference type="EC" id="6.3.2.10"/>
    </reaction>
</comment>
<comment type="similarity">
    <text evidence="10">Belongs to the MurCDEF family. MurF subfamily.</text>
</comment>
<evidence type="ECO:0000256" key="11">
    <source>
        <dbReference type="RuleBase" id="RU004136"/>
    </source>
</evidence>
<keyword evidence="8 10" id="KW-0131">Cell cycle</keyword>
<evidence type="ECO:0000256" key="3">
    <source>
        <dbReference type="ARBA" id="ARBA00022618"/>
    </source>
</evidence>
<dbReference type="GO" id="GO:0008766">
    <property type="term" value="F:UDP-N-acetylmuramoylalanyl-D-glutamyl-2,6-diaminopimelate-D-alanyl-D-alanine ligase activity"/>
    <property type="evidence" value="ECO:0007669"/>
    <property type="project" value="RHEA"/>
</dbReference>
<evidence type="ECO:0000313" key="15">
    <source>
        <dbReference type="EMBL" id="QBE94684.1"/>
    </source>
</evidence>
<dbReference type="InterPro" id="IPR004101">
    <property type="entry name" value="Mur_ligase_C"/>
</dbReference>